<keyword evidence="5" id="KW-0378">Hydrolase</keyword>
<keyword evidence="9" id="KW-0413">Isomerase</keyword>
<evidence type="ECO:0000256" key="1">
    <source>
        <dbReference type="ARBA" id="ARBA00008428"/>
    </source>
</evidence>
<evidence type="ECO:0000259" key="13">
    <source>
        <dbReference type="PROSITE" id="PS51199"/>
    </source>
</evidence>
<keyword evidence="2" id="KW-0639">Primosome</keyword>
<dbReference type="NCBIfam" id="TIGR00665">
    <property type="entry name" value="DnaB"/>
    <property type="match status" value="1"/>
</dbReference>
<dbReference type="PROSITE" id="PS51199">
    <property type="entry name" value="SF4_HELICASE"/>
    <property type="match status" value="1"/>
</dbReference>
<dbReference type="Pfam" id="PF03796">
    <property type="entry name" value="DnaB_C"/>
    <property type="match status" value="1"/>
</dbReference>
<evidence type="ECO:0000256" key="7">
    <source>
        <dbReference type="ARBA" id="ARBA00022840"/>
    </source>
</evidence>
<evidence type="ECO:0000256" key="12">
    <source>
        <dbReference type="SAM" id="MobiDB-lite"/>
    </source>
</evidence>
<dbReference type="InterPro" id="IPR007692">
    <property type="entry name" value="DNA_helicase_DnaB"/>
</dbReference>
<keyword evidence="3" id="KW-0235">DNA replication</keyword>
<evidence type="ECO:0000256" key="6">
    <source>
        <dbReference type="ARBA" id="ARBA00022806"/>
    </source>
</evidence>
<dbReference type="GO" id="GO:0043139">
    <property type="term" value="F:5'-3' DNA helicase activity"/>
    <property type="evidence" value="ECO:0007669"/>
    <property type="project" value="UniProtKB-EC"/>
</dbReference>
<keyword evidence="6 14" id="KW-0347">Helicase</keyword>
<gene>
    <name evidence="14" type="primary">dnaB</name>
    <name evidence="14" type="ORF">U2_00007</name>
</gene>
<evidence type="ECO:0000313" key="14">
    <source>
        <dbReference type="EMBL" id="QMV32382.1"/>
    </source>
</evidence>
<dbReference type="GO" id="GO:0003677">
    <property type="term" value="F:DNA binding"/>
    <property type="evidence" value="ECO:0007669"/>
    <property type="project" value="UniProtKB-KW"/>
</dbReference>
<dbReference type="EC" id="5.6.2.3" evidence="10"/>
<dbReference type="SUPFAM" id="SSF52540">
    <property type="entry name" value="P-loop containing nucleoside triphosphate hydrolases"/>
    <property type="match status" value="1"/>
</dbReference>
<feature type="compositionally biased region" description="Basic residues" evidence="12">
    <location>
        <begin position="446"/>
        <end position="455"/>
    </location>
</feature>
<dbReference type="InterPro" id="IPR007693">
    <property type="entry name" value="DNA_helicase_DnaB-like_N"/>
</dbReference>
<dbReference type="Proteomes" id="UP000515258">
    <property type="component" value="Segment"/>
</dbReference>
<protein>
    <recommendedName>
        <fullName evidence="10">DNA 5'-3' helicase</fullName>
        <ecNumber evidence="10">5.6.2.3</ecNumber>
    </recommendedName>
</protein>
<comment type="catalytic activity">
    <reaction evidence="11">
        <text>ATP + H2O = ADP + phosphate + H(+)</text>
        <dbReference type="Rhea" id="RHEA:13065"/>
        <dbReference type="ChEBI" id="CHEBI:15377"/>
        <dbReference type="ChEBI" id="CHEBI:15378"/>
        <dbReference type="ChEBI" id="CHEBI:30616"/>
        <dbReference type="ChEBI" id="CHEBI:43474"/>
        <dbReference type="ChEBI" id="CHEBI:456216"/>
        <dbReference type="EC" id="5.6.2.3"/>
    </reaction>
</comment>
<evidence type="ECO:0000256" key="9">
    <source>
        <dbReference type="ARBA" id="ARBA00023235"/>
    </source>
</evidence>
<dbReference type="GO" id="GO:0016787">
    <property type="term" value="F:hydrolase activity"/>
    <property type="evidence" value="ECO:0007669"/>
    <property type="project" value="UniProtKB-KW"/>
</dbReference>
<dbReference type="PANTHER" id="PTHR30153:SF2">
    <property type="entry name" value="REPLICATIVE DNA HELICASE"/>
    <property type="match status" value="1"/>
</dbReference>
<dbReference type="GO" id="GO:0005524">
    <property type="term" value="F:ATP binding"/>
    <property type="evidence" value="ECO:0007669"/>
    <property type="project" value="UniProtKB-KW"/>
</dbReference>
<evidence type="ECO:0000256" key="2">
    <source>
        <dbReference type="ARBA" id="ARBA00022515"/>
    </source>
</evidence>
<dbReference type="PANTHER" id="PTHR30153">
    <property type="entry name" value="REPLICATIVE DNA HELICASE DNAB"/>
    <property type="match status" value="1"/>
</dbReference>
<evidence type="ECO:0000256" key="5">
    <source>
        <dbReference type="ARBA" id="ARBA00022801"/>
    </source>
</evidence>
<dbReference type="Gene3D" id="1.10.860.10">
    <property type="entry name" value="DNAb Helicase, Chain A"/>
    <property type="match status" value="1"/>
</dbReference>
<sequence>MTARDDFATPQSIEAEQSILGALMLDNDAIDRVDGLAREHFYRADHAAIFGVICELITAGQPADVVTVYERFAAKGDAEHIGGLAYLNALAQATPSSANVGRYAAVVRDKAVKRQLLTLAADVPEMVVGSDEARIVVDRVQSKLEALAQQRVKSEPVRASDDLGNYFDQLQAEAEGTVKAIPTGFQDLDAKLGGGMRGGELLIVAGRPAMGKTAFALNICNNVAWEYSALVLSMEMPKAQLHQRNIAMLGKVQLRRLRVPTLMTEDDWRALTVSTAKIADMNLYLDDQPALTLLEVRSKARVVKRKNGLDLLVVDYLGLMTGGPSENRNQEVGSYSRGLKALAKELDIPIIALAQLNRGLESRADKRPSMADLRDSGEIEQDADAIMFLYRDEVYHPDSQAKGICEVLIAKQRQGETGMVPLAYQGEYTLFSDLQRGYTPPEPRQAGRHSLRGDM</sequence>
<dbReference type="CDD" id="cd00984">
    <property type="entry name" value="DnaB_C"/>
    <property type="match status" value="1"/>
</dbReference>
<dbReference type="InterPro" id="IPR007694">
    <property type="entry name" value="DNA_helicase_DnaB-like_C"/>
</dbReference>
<reference evidence="14 15" key="1">
    <citation type="submission" date="2020-07" db="EMBL/GenBank/DDBJ databases">
        <title>Ralstonia phages.</title>
        <authorList>
            <person name="Trotereau A."/>
            <person name="Boyer C."/>
            <person name="Torres-Barcelo C."/>
        </authorList>
    </citation>
    <scope>NUCLEOTIDE SEQUENCE [LARGE SCALE GENOMIC DNA]</scope>
</reference>
<dbReference type="InterPro" id="IPR027417">
    <property type="entry name" value="P-loop_NTPase"/>
</dbReference>
<dbReference type="Pfam" id="PF00772">
    <property type="entry name" value="DnaB"/>
    <property type="match status" value="1"/>
</dbReference>
<evidence type="ECO:0000313" key="15">
    <source>
        <dbReference type="Proteomes" id="UP000515258"/>
    </source>
</evidence>
<proteinExistence type="inferred from homology"/>
<accession>A0A7G5B7V9</accession>
<evidence type="ECO:0000256" key="4">
    <source>
        <dbReference type="ARBA" id="ARBA00022741"/>
    </source>
</evidence>
<evidence type="ECO:0000256" key="3">
    <source>
        <dbReference type="ARBA" id="ARBA00022705"/>
    </source>
</evidence>
<feature type="domain" description="SF4 helicase" evidence="13">
    <location>
        <begin position="174"/>
        <end position="438"/>
    </location>
</feature>
<keyword evidence="7" id="KW-0067">ATP-binding</keyword>
<dbReference type="InterPro" id="IPR036185">
    <property type="entry name" value="DNA_heli_DnaB-like_N_sf"/>
</dbReference>
<organism evidence="14 15">
    <name type="scientific">Ralstonia phage Albius</name>
    <dbReference type="NCBI Taxonomy" id="2759712"/>
    <lineage>
        <taxon>Viruses</taxon>
        <taxon>Duplodnaviria</taxon>
        <taxon>Heunggongvirae</taxon>
        <taxon>Uroviricota</taxon>
        <taxon>Caudoviricetes</taxon>
        <taxon>Rahariannevirus</taxon>
        <taxon>Rahariannevirus raharianne</taxon>
    </lineage>
</organism>
<dbReference type="Gene3D" id="3.40.50.300">
    <property type="entry name" value="P-loop containing nucleotide triphosphate hydrolases"/>
    <property type="match status" value="1"/>
</dbReference>
<dbReference type="EMBL" id="MT740726">
    <property type="protein sequence ID" value="QMV32382.1"/>
    <property type="molecule type" value="Genomic_DNA"/>
</dbReference>
<dbReference type="InterPro" id="IPR016136">
    <property type="entry name" value="DNA_helicase_N/primase_C"/>
</dbReference>
<comment type="similarity">
    <text evidence="1">Belongs to the helicase family. DnaB subfamily.</text>
</comment>
<keyword evidence="8" id="KW-0238">DNA-binding</keyword>
<dbReference type="SUPFAM" id="SSF48024">
    <property type="entry name" value="N-terminal domain of DnaB helicase"/>
    <property type="match status" value="1"/>
</dbReference>
<evidence type="ECO:0000256" key="11">
    <source>
        <dbReference type="ARBA" id="ARBA00048954"/>
    </source>
</evidence>
<evidence type="ECO:0000256" key="10">
    <source>
        <dbReference type="ARBA" id="ARBA00044969"/>
    </source>
</evidence>
<feature type="region of interest" description="Disordered" evidence="12">
    <location>
        <begin position="434"/>
        <end position="455"/>
    </location>
</feature>
<name>A0A7G5B7V9_9CAUD</name>
<evidence type="ECO:0000256" key="8">
    <source>
        <dbReference type="ARBA" id="ARBA00023125"/>
    </source>
</evidence>
<keyword evidence="4" id="KW-0547">Nucleotide-binding</keyword>
<dbReference type="GO" id="GO:0006269">
    <property type="term" value="P:DNA replication, synthesis of primer"/>
    <property type="evidence" value="ECO:0007669"/>
    <property type="project" value="UniProtKB-KW"/>
</dbReference>